<dbReference type="PANTHER" id="PTHR40048:SF1">
    <property type="entry name" value="RHAMNOSYL O-METHYLTRANSFERASE"/>
    <property type="match status" value="1"/>
</dbReference>
<organism evidence="3 4">
    <name type="scientific">Bowmanella denitrificans</name>
    <dbReference type="NCBI Taxonomy" id="366582"/>
    <lineage>
        <taxon>Bacteria</taxon>
        <taxon>Pseudomonadati</taxon>
        <taxon>Pseudomonadota</taxon>
        <taxon>Gammaproteobacteria</taxon>
        <taxon>Alteromonadales</taxon>
        <taxon>Alteromonadaceae</taxon>
        <taxon>Bowmanella</taxon>
    </lineage>
</organism>
<proteinExistence type="predicted"/>
<protein>
    <submittedName>
        <fullName evidence="3">CmcI family methyltransferase</fullName>
    </submittedName>
</protein>
<dbReference type="GO" id="GO:0032259">
    <property type="term" value="P:methylation"/>
    <property type="evidence" value="ECO:0007669"/>
    <property type="project" value="UniProtKB-KW"/>
</dbReference>
<dbReference type="RefSeq" id="WP_343846485.1">
    <property type="nucleotide sequence ID" value="NZ_BAAAEI010000021.1"/>
</dbReference>
<accession>A0ABP3HB49</accession>
<evidence type="ECO:0000313" key="4">
    <source>
        <dbReference type="Proteomes" id="UP001501757"/>
    </source>
</evidence>
<keyword evidence="2" id="KW-0808">Transferase</keyword>
<dbReference type="EMBL" id="BAAAEI010000021">
    <property type="protein sequence ID" value="GAA0366676.1"/>
    <property type="molecule type" value="Genomic_DNA"/>
</dbReference>
<dbReference type="PANTHER" id="PTHR40048">
    <property type="entry name" value="RHAMNOSYL O-METHYLTRANSFERASE"/>
    <property type="match status" value="1"/>
</dbReference>
<evidence type="ECO:0000256" key="2">
    <source>
        <dbReference type="ARBA" id="ARBA00022679"/>
    </source>
</evidence>
<dbReference type="InterPro" id="IPR007072">
    <property type="entry name" value="RNMT_CmcI"/>
</dbReference>
<gene>
    <name evidence="3" type="ORF">GCM10009092_33780</name>
</gene>
<dbReference type="Pfam" id="PF04989">
    <property type="entry name" value="RMNT_CmcI"/>
    <property type="match status" value="1"/>
</dbReference>
<dbReference type="GO" id="GO:0008168">
    <property type="term" value="F:methyltransferase activity"/>
    <property type="evidence" value="ECO:0007669"/>
    <property type="project" value="UniProtKB-KW"/>
</dbReference>
<reference evidence="4" key="1">
    <citation type="journal article" date="2019" name="Int. J. Syst. Evol. Microbiol.">
        <title>The Global Catalogue of Microorganisms (GCM) 10K type strain sequencing project: providing services to taxonomists for standard genome sequencing and annotation.</title>
        <authorList>
            <consortium name="The Broad Institute Genomics Platform"/>
            <consortium name="The Broad Institute Genome Sequencing Center for Infectious Disease"/>
            <person name="Wu L."/>
            <person name="Ma J."/>
        </authorList>
    </citation>
    <scope>NUCLEOTIDE SEQUENCE [LARGE SCALE GENOMIC DNA]</scope>
    <source>
        <strain evidence="4">JCM 13378</strain>
    </source>
</reference>
<evidence type="ECO:0000256" key="1">
    <source>
        <dbReference type="ARBA" id="ARBA00022603"/>
    </source>
</evidence>
<dbReference type="Proteomes" id="UP001501757">
    <property type="component" value="Unassembled WGS sequence"/>
</dbReference>
<sequence length="259" mass="29405">MKLDKIEVDFKNGLVNYEVNSEKYSATVNSNEGFNAIASAMLRTGWDNKYVYSFTWLGRPIIQLPDDMIRIQEVIYKVKPDVIVETGVAHGGSLIYYASILKAMGKGRVIGIDIEIRPHNRVAIEEHRMFDAITLIEGDSAAEQTIEQVKAQIKESEKVVVFLDARHTKEHVLKELEAYSELVSPDSYIVAMDGIMRDLEGAPRADDDWSWNNPCEAALEFTEKNSNFKLEEPGIPFNEGNISDRVLTYWPSAYIRRVI</sequence>
<name>A0ABP3HB49_9ALTE</name>
<comment type="caution">
    <text evidence="3">The sequence shown here is derived from an EMBL/GenBank/DDBJ whole genome shotgun (WGS) entry which is preliminary data.</text>
</comment>
<dbReference type="Gene3D" id="3.40.50.150">
    <property type="entry name" value="Vaccinia Virus protein VP39"/>
    <property type="match status" value="1"/>
</dbReference>
<keyword evidence="4" id="KW-1185">Reference proteome</keyword>
<dbReference type="InterPro" id="IPR029063">
    <property type="entry name" value="SAM-dependent_MTases_sf"/>
</dbReference>
<dbReference type="SUPFAM" id="SSF53335">
    <property type="entry name" value="S-adenosyl-L-methionine-dependent methyltransferases"/>
    <property type="match status" value="1"/>
</dbReference>
<keyword evidence="1 3" id="KW-0489">Methyltransferase</keyword>
<evidence type="ECO:0000313" key="3">
    <source>
        <dbReference type="EMBL" id="GAA0366676.1"/>
    </source>
</evidence>